<dbReference type="GO" id="GO:0003677">
    <property type="term" value="F:DNA binding"/>
    <property type="evidence" value="ECO:0007669"/>
    <property type="project" value="InterPro"/>
</dbReference>
<dbReference type="GO" id="GO:0015074">
    <property type="term" value="P:DNA integration"/>
    <property type="evidence" value="ECO:0007669"/>
    <property type="project" value="InterPro"/>
</dbReference>
<sequence length="292" mass="32923">MKTNDYGFETYLRERYALTMAKLYAREIGIYRGNCPGAGDAGFNGVMAYIGQLRNRYPNAGTVRRVLCALKAYYQYLALTGQRNDNPAASVRLRDPAPSDIQLQDLFTASELEQLLHKEERYPVLAGRNRVLMGLLIYQGLQPRELEELRVPDIDLEAGTVRVRAQANTNGRTLSLKAAQVLLILNYLQVIREQLLAGQQSDRLLVGLRGSRFLAADIIKHVTSHYGSLFLPRKVSCRTIRASVIANLLKDGKELRAVQVFAGHKKISATEKYRQDQVQALHSIIQAWHPMK</sequence>
<dbReference type="GO" id="GO:0007059">
    <property type="term" value="P:chromosome segregation"/>
    <property type="evidence" value="ECO:0007669"/>
    <property type="project" value="UniProtKB-KW"/>
</dbReference>
<evidence type="ECO:0000313" key="5">
    <source>
        <dbReference type="Proteomes" id="UP000451233"/>
    </source>
</evidence>
<name>A0A7K1XTB9_9SPHI</name>
<evidence type="ECO:0000256" key="1">
    <source>
        <dbReference type="ARBA" id="ARBA00022829"/>
    </source>
</evidence>
<dbReference type="InterPro" id="IPR013762">
    <property type="entry name" value="Integrase-like_cat_sf"/>
</dbReference>
<dbReference type="SUPFAM" id="SSF56349">
    <property type="entry name" value="DNA breaking-rejoining enzymes"/>
    <property type="match status" value="1"/>
</dbReference>
<dbReference type="InterPro" id="IPR011010">
    <property type="entry name" value="DNA_brk_join_enz"/>
</dbReference>
<evidence type="ECO:0000259" key="3">
    <source>
        <dbReference type="PROSITE" id="PS51898"/>
    </source>
</evidence>
<dbReference type="PROSITE" id="PS51898">
    <property type="entry name" value="TYR_RECOMBINASE"/>
    <property type="match status" value="1"/>
</dbReference>
<accession>A0A7K1XTB9</accession>
<protein>
    <submittedName>
        <fullName evidence="4">Tyrosine-type recombinase/integrase</fullName>
    </submittedName>
</protein>
<dbReference type="InterPro" id="IPR002104">
    <property type="entry name" value="Integrase_catalytic"/>
</dbReference>
<keyword evidence="1" id="KW-0159">Chromosome partition</keyword>
<keyword evidence="5" id="KW-1185">Reference proteome</keyword>
<feature type="domain" description="Tyr recombinase" evidence="3">
    <location>
        <begin position="102"/>
        <end position="286"/>
    </location>
</feature>
<dbReference type="EMBL" id="WVHS01000001">
    <property type="protein sequence ID" value="MXV14170.1"/>
    <property type="molecule type" value="Genomic_DNA"/>
</dbReference>
<dbReference type="Pfam" id="PF00589">
    <property type="entry name" value="Phage_integrase"/>
    <property type="match status" value="1"/>
</dbReference>
<keyword evidence="2" id="KW-0233">DNA recombination</keyword>
<dbReference type="CDD" id="cd00397">
    <property type="entry name" value="DNA_BRE_C"/>
    <property type="match status" value="1"/>
</dbReference>
<dbReference type="PANTHER" id="PTHR30349:SF81">
    <property type="entry name" value="TYROSINE RECOMBINASE XERC"/>
    <property type="match status" value="1"/>
</dbReference>
<dbReference type="Proteomes" id="UP000451233">
    <property type="component" value="Unassembled WGS sequence"/>
</dbReference>
<organism evidence="4 5">
    <name type="scientific">Hufsiella ginkgonis</name>
    <dbReference type="NCBI Taxonomy" id="2695274"/>
    <lineage>
        <taxon>Bacteria</taxon>
        <taxon>Pseudomonadati</taxon>
        <taxon>Bacteroidota</taxon>
        <taxon>Sphingobacteriia</taxon>
        <taxon>Sphingobacteriales</taxon>
        <taxon>Sphingobacteriaceae</taxon>
        <taxon>Hufsiella</taxon>
    </lineage>
</organism>
<gene>
    <name evidence="4" type="ORF">GS398_02570</name>
</gene>
<dbReference type="RefSeq" id="WP_160905163.1">
    <property type="nucleotide sequence ID" value="NZ_WVHS01000001.1"/>
</dbReference>
<proteinExistence type="predicted"/>
<dbReference type="GO" id="GO:0006310">
    <property type="term" value="P:DNA recombination"/>
    <property type="evidence" value="ECO:0007669"/>
    <property type="project" value="UniProtKB-KW"/>
</dbReference>
<evidence type="ECO:0000313" key="4">
    <source>
        <dbReference type="EMBL" id="MXV14170.1"/>
    </source>
</evidence>
<dbReference type="PANTHER" id="PTHR30349">
    <property type="entry name" value="PHAGE INTEGRASE-RELATED"/>
    <property type="match status" value="1"/>
</dbReference>
<reference evidence="4 5" key="1">
    <citation type="submission" date="2019-11" db="EMBL/GenBank/DDBJ databases">
        <title>Pedobacter sp. HMF7056 Genome sequencing and assembly.</title>
        <authorList>
            <person name="Kang H."/>
            <person name="Kim H."/>
            <person name="Joh K."/>
        </authorList>
    </citation>
    <scope>NUCLEOTIDE SEQUENCE [LARGE SCALE GENOMIC DNA]</scope>
    <source>
        <strain evidence="4 5">HMF7056</strain>
    </source>
</reference>
<dbReference type="InterPro" id="IPR050090">
    <property type="entry name" value="Tyrosine_recombinase_XerCD"/>
</dbReference>
<dbReference type="AlphaFoldDB" id="A0A7K1XTB9"/>
<dbReference type="Gene3D" id="1.10.443.10">
    <property type="entry name" value="Intergrase catalytic core"/>
    <property type="match status" value="1"/>
</dbReference>
<comment type="caution">
    <text evidence="4">The sequence shown here is derived from an EMBL/GenBank/DDBJ whole genome shotgun (WGS) entry which is preliminary data.</text>
</comment>
<evidence type="ECO:0000256" key="2">
    <source>
        <dbReference type="ARBA" id="ARBA00023172"/>
    </source>
</evidence>